<evidence type="ECO:0000313" key="3">
    <source>
        <dbReference type="EMBL" id="KAK3260510.1"/>
    </source>
</evidence>
<keyword evidence="6" id="KW-1185">Reference proteome</keyword>
<dbReference type="Proteomes" id="UP001190700">
    <property type="component" value="Unassembled WGS sequence"/>
</dbReference>
<accession>A0AAE0KU12</accession>
<comment type="caution">
    <text evidence="3">The sequence shown here is derived from an EMBL/GenBank/DDBJ whole genome shotgun (WGS) entry which is preliminary data.</text>
</comment>
<name>A0AAE0KU12_9CHLO</name>
<dbReference type="EMBL" id="LGRX02002339">
    <property type="protein sequence ID" value="KAK3284316.1"/>
    <property type="molecule type" value="Genomic_DNA"/>
</dbReference>
<reference evidence="3" key="2">
    <citation type="submission" date="2023-06" db="EMBL/GenBank/DDBJ databases">
        <title>Long-read-based genome assembly of the green algal bacterivore Cymbomonas tetramitiformis.</title>
        <authorList>
            <person name="Gyaltshen Y."/>
            <person name="Rozenberg A."/>
            <person name="Paasch A."/>
            <person name="Burns J.A."/>
            <person name="Warring S."/>
            <person name="Larson R."/>
            <person name="Maurer-Alcala X."/>
            <person name="Dacks J."/>
            <person name="Kim E."/>
        </authorList>
    </citation>
    <scope>NUCLEOTIDE SEQUENCE</scope>
    <source>
        <strain evidence="3">PLY_AMNH</strain>
    </source>
</reference>
<evidence type="ECO:0000313" key="6">
    <source>
        <dbReference type="Proteomes" id="UP001190700"/>
    </source>
</evidence>
<dbReference type="EMBL" id="LGRX02027323">
    <property type="protein sequence ID" value="KAK3249440.1"/>
    <property type="molecule type" value="Genomic_DNA"/>
</dbReference>
<evidence type="ECO:0000313" key="5">
    <source>
        <dbReference type="EMBL" id="KAK3284316.1"/>
    </source>
</evidence>
<dbReference type="AlphaFoldDB" id="A0AAE0KU12"/>
<proteinExistence type="predicted"/>
<dbReference type="EMBL" id="LGRX02005324">
    <property type="protein sequence ID" value="KAK3278690.1"/>
    <property type="molecule type" value="Genomic_DNA"/>
</dbReference>
<reference evidence="3 6" key="1">
    <citation type="journal article" date="2015" name="Genome Biol. Evol.">
        <title>Comparative Genomics of a Bacterivorous Green Alga Reveals Evolutionary Causalities and Consequences of Phago-Mixotrophic Mode of Nutrition.</title>
        <authorList>
            <person name="Burns J.A."/>
            <person name="Paasch A."/>
            <person name="Narechania A."/>
            <person name="Kim E."/>
        </authorList>
    </citation>
    <scope>NUCLEOTIDE SEQUENCE [LARGE SCALE GENOMIC DNA]</scope>
    <source>
        <strain evidence="3">PLY_AMNH</strain>
    </source>
</reference>
<protein>
    <submittedName>
        <fullName evidence="3">Uncharacterized protein</fullName>
    </submittedName>
</protein>
<evidence type="ECO:0000313" key="2">
    <source>
        <dbReference type="EMBL" id="KAK3250857.1"/>
    </source>
</evidence>
<sequence>MELALTKRVSHASIAGAIHLDVLDKVTEGPAPQWLLSETAKVDTAGGTGGTTTMVDEEVDGVAFAVSAWNGGTQYSVSEWF</sequence>
<evidence type="ECO:0000313" key="4">
    <source>
        <dbReference type="EMBL" id="KAK3278690.1"/>
    </source>
</evidence>
<organism evidence="3 6">
    <name type="scientific">Cymbomonas tetramitiformis</name>
    <dbReference type="NCBI Taxonomy" id="36881"/>
    <lineage>
        <taxon>Eukaryota</taxon>
        <taxon>Viridiplantae</taxon>
        <taxon>Chlorophyta</taxon>
        <taxon>Pyramimonadophyceae</taxon>
        <taxon>Pyramimonadales</taxon>
        <taxon>Pyramimonadaceae</taxon>
        <taxon>Cymbomonas</taxon>
    </lineage>
</organism>
<gene>
    <name evidence="4" type="ORF">CYMTET_13387</name>
    <name evidence="3" type="ORF">CYMTET_30532</name>
    <name evidence="2" type="ORF">CYMTET_39785</name>
    <name evidence="1" type="ORF">CYMTET_41130</name>
    <name evidence="5" type="ORF">CYMTET_8027</name>
</gene>
<dbReference type="EMBL" id="LGRX02026452">
    <property type="protein sequence ID" value="KAK3250857.1"/>
    <property type="molecule type" value="Genomic_DNA"/>
</dbReference>
<evidence type="ECO:0000313" key="1">
    <source>
        <dbReference type="EMBL" id="KAK3249440.1"/>
    </source>
</evidence>
<dbReference type="EMBL" id="LGRX02017622">
    <property type="protein sequence ID" value="KAK3260510.1"/>
    <property type="molecule type" value="Genomic_DNA"/>
</dbReference>